<proteinExistence type="predicted"/>
<dbReference type="RefSeq" id="WP_107831699.1">
    <property type="nucleotide sequence ID" value="NZ_CP160205.1"/>
</dbReference>
<name>A0A2T5J4F4_9SPHI</name>
<evidence type="ECO:0000313" key="2">
    <source>
        <dbReference type="EMBL" id="PTQ92282.1"/>
    </source>
</evidence>
<dbReference type="PROSITE" id="PS51257">
    <property type="entry name" value="PROKAR_LIPOPROTEIN"/>
    <property type="match status" value="1"/>
</dbReference>
<dbReference type="Proteomes" id="UP000244168">
    <property type="component" value="Unassembled WGS sequence"/>
</dbReference>
<feature type="domain" description="DUF4978" evidence="1">
    <location>
        <begin position="270"/>
        <end position="399"/>
    </location>
</feature>
<evidence type="ECO:0000313" key="3">
    <source>
        <dbReference type="Proteomes" id="UP000244168"/>
    </source>
</evidence>
<reference evidence="2 3" key="1">
    <citation type="submission" date="2018-04" db="EMBL/GenBank/DDBJ databases">
        <title>Genomic Encyclopedia of Archaeal and Bacterial Type Strains, Phase II (KMG-II): from individual species to whole genera.</title>
        <authorList>
            <person name="Goeker M."/>
        </authorList>
    </citation>
    <scope>NUCLEOTIDE SEQUENCE [LARGE SCALE GENOMIC DNA]</scope>
    <source>
        <strain evidence="2 3">DSM 26809</strain>
    </source>
</reference>
<dbReference type="InterPro" id="IPR017853">
    <property type="entry name" value="GH"/>
</dbReference>
<organism evidence="2 3">
    <name type="scientific">Mucilaginibacter yixingensis</name>
    <dbReference type="NCBI Taxonomy" id="1295612"/>
    <lineage>
        <taxon>Bacteria</taxon>
        <taxon>Pseudomonadati</taxon>
        <taxon>Bacteroidota</taxon>
        <taxon>Sphingobacteriia</taxon>
        <taxon>Sphingobacteriales</taxon>
        <taxon>Sphingobacteriaceae</taxon>
        <taxon>Mucilaginibacter</taxon>
    </lineage>
</organism>
<accession>A0A2T5J4F4</accession>
<dbReference type="OrthoDB" id="703126at2"/>
<dbReference type="Gene3D" id="3.20.20.80">
    <property type="entry name" value="Glycosidases"/>
    <property type="match status" value="1"/>
</dbReference>
<dbReference type="InterPro" id="IPR032504">
    <property type="entry name" value="DUF4978"/>
</dbReference>
<dbReference type="SUPFAM" id="SSF51445">
    <property type="entry name" value="(Trans)glycosidases"/>
    <property type="match status" value="1"/>
</dbReference>
<evidence type="ECO:0000259" key="1">
    <source>
        <dbReference type="Pfam" id="PF16349"/>
    </source>
</evidence>
<dbReference type="EMBL" id="QAOQ01000013">
    <property type="protein sequence ID" value="PTQ92282.1"/>
    <property type="molecule type" value="Genomic_DNA"/>
</dbReference>
<sequence length="753" mass="79657">MRKKVNVLTWKKVVLLSTLCVVLGCKKNILQATEGTPGKGADSKNLAVMSTTPISTVDVSLSGSEKYVLRVGGMPYYMTNIQIRIDKLRYWSTYGWSWAQCEALVAQAASDGFNTVSLPIHWYEVEPTKDNFDWTILDTYLGYCNTYNLKMEMLWFGANSGGHAQPLGDASSSVNHLRVPDYVLYSPDANGQSPATTSDYTIDRTYGNYTLNITDVNLRARETYVLGQVMAHIASWDAAHSSKHPVIGVQLNNEFRGGSHDSGTNDITYLSAIGSAVKNSAYVVWTRVNNIHDQPTLTAKINANEALRTGAGTNVDFIGIDDYSNAPDDMESVMPSIGKNFKMIMENDGHNTGRLKLASLAGDTQLDTYNMCGPDNNNLYDQTTVGSYSPHGSYVNEVRTINHMIQTDPVDLALNANRKNLFVHNWKANSTSPSTGGTLSITYTPTTSTDIGISIKRSATEAVLMSVQGGTFTYASSLNVTGASQGYFDASNTWVNQGTVSYTSTSVVVGAGKAVRLTYTGTSGGTGGSSPAPTIVGVGAAAASTGTITPSLPSGLQSNDILLLFVETANQAASISNQNGGTWAVVTGSGAGTGTAGGTDGARLTVFWSRYNGTQGAPTVGDSGDHQLAKMMAIRGAVATGNPWEVVKTDIDTYTDTGGWSTGGTTTKNNDLIVVGDAGALANTTGTNNYNYWSNGDFAAFTEVIDDSTIVGNGGSIGVATGVLTMAGSYSNSTDIHAVATKKSLVGIAIRPL</sequence>
<dbReference type="Pfam" id="PF16349">
    <property type="entry name" value="DUF4978"/>
    <property type="match status" value="1"/>
</dbReference>
<dbReference type="AlphaFoldDB" id="A0A2T5J4F4"/>
<keyword evidence="3" id="KW-1185">Reference proteome</keyword>
<comment type="caution">
    <text evidence="2">The sequence shown here is derived from an EMBL/GenBank/DDBJ whole genome shotgun (WGS) entry which is preliminary data.</text>
</comment>
<protein>
    <submittedName>
        <fullName evidence="2">Uncharacterized protein DUF4978</fullName>
    </submittedName>
</protein>
<gene>
    <name evidence="2" type="ORF">C8P68_11317</name>
</gene>